<dbReference type="PROSITE" id="PS51819">
    <property type="entry name" value="VOC"/>
    <property type="match status" value="1"/>
</dbReference>
<feature type="domain" description="VOC" evidence="2">
    <location>
        <begin position="41"/>
        <end position="160"/>
    </location>
</feature>
<keyword evidence="4" id="KW-1185">Reference proteome</keyword>
<evidence type="ECO:0000256" key="1">
    <source>
        <dbReference type="SAM" id="SignalP"/>
    </source>
</evidence>
<dbReference type="InterPro" id="IPR050383">
    <property type="entry name" value="GlyoxalaseI/FosfomycinResist"/>
</dbReference>
<organism evidence="3 4">
    <name type="scientific">Propionivibrio dicarboxylicus</name>
    <dbReference type="NCBI Taxonomy" id="83767"/>
    <lineage>
        <taxon>Bacteria</taxon>
        <taxon>Pseudomonadati</taxon>
        <taxon>Pseudomonadota</taxon>
        <taxon>Betaproteobacteria</taxon>
        <taxon>Rhodocyclales</taxon>
        <taxon>Rhodocyclaceae</taxon>
        <taxon>Propionivibrio</taxon>
    </lineage>
</organism>
<dbReference type="EMBL" id="FNCY01000011">
    <property type="protein sequence ID" value="SDH98780.1"/>
    <property type="molecule type" value="Genomic_DNA"/>
</dbReference>
<proteinExistence type="predicted"/>
<dbReference type="Pfam" id="PF00903">
    <property type="entry name" value="Glyoxalase"/>
    <property type="match status" value="1"/>
</dbReference>
<dbReference type="InterPro" id="IPR029068">
    <property type="entry name" value="Glyas_Bleomycin-R_OHBP_Dase"/>
</dbReference>
<dbReference type="InterPro" id="IPR004360">
    <property type="entry name" value="Glyas_Fos-R_dOase_dom"/>
</dbReference>
<dbReference type="STRING" id="83767.SAMN05660652_02662"/>
<reference evidence="3 4" key="1">
    <citation type="submission" date="2016-10" db="EMBL/GenBank/DDBJ databases">
        <authorList>
            <person name="de Groot N.N."/>
        </authorList>
    </citation>
    <scope>NUCLEOTIDE SEQUENCE [LARGE SCALE GENOMIC DNA]</scope>
    <source>
        <strain evidence="3 4">DSM 5885</strain>
    </source>
</reference>
<dbReference type="PANTHER" id="PTHR21366">
    <property type="entry name" value="GLYOXALASE FAMILY PROTEIN"/>
    <property type="match status" value="1"/>
</dbReference>
<dbReference type="Gene3D" id="3.10.180.10">
    <property type="entry name" value="2,3-Dihydroxybiphenyl 1,2-Dioxygenase, domain 1"/>
    <property type="match status" value="1"/>
</dbReference>
<keyword evidence="1" id="KW-0732">Signal</keyword>
<accession>A0A1G8GX26</accession>
<dbReference type="GO" id="GO:0051213">
    <property type="term" value="F:dioxygenase activity"/>
    <property type="evidence" value="ECO:0007669"/>
    <property type="project" value="UniProtKB-KW"/>
</dbReference>
<keyword evidence="3" id="KW-0560">Oxidoreductase</keyword>
<name>A0A1G8GX26_9RHOO</name>
<evidence type="ECO:0000313" key="4">
    <source>
        <dbReference type="Proteomes" id="UP000198607"/>
    </source>
</evidence>
<evidence type="ECO:0000313" key="3">
    <source>
        <dbReference type="EMBL" id="SDH98780.1"/>
    </source>
</evidence>
<dbReference type="InterPro" id="IPR037523">
    <property type="entry name" value="VOC_core"/>
</dbReference>
<dbReference type="AlphaFoldDB" id="A0A1G8GX26"/>
<protein>
    <submittedName>
        <fullName evidence="3">Catechol 2,3-dioxygenase</fullName>
    </submittedName>
</protein>
<dbReference type="CDD" id="cd07253">
    <property type="entry name" value="GLOD5"/>
    <property type="match status" value="1"/>
</dbReference>
<keyword evidence="3" id="KW-0223">Dioxygenase</keyword>
<feature type="chain" id="PRO_5011741493" evidence="1">
    <location>
        <begin position="24"/>
        <end position="160"/>
    </location>
</feature>
<gene>
    <name evidence="3" type="ORF">SAMN05660652_02662</name>
</gene>
<evidence type="ECO:0000259" key="2">
    <source>
        <dbReference type="PROSITE" id="PS51819"/>
    </source>
</evidence>
<dbReference type="SUPFAM" id="SSF54593">
    <property type="entry name" value="Glyoxalase/Bleomycin resistance protein/Dihydroxybiphenyl dioxygenase"/>
    <property type="match status" value="1"/>
</dbReference>
<sequence>MLKCIAARVLSLLLVFFSAAIHAAPAGADQAMANDQSIIDSVDHIVFTVASIDRTVEFYSRIGMGVETFGAGRKALTFGKQKINLHEKGKEFEPKAASPTPGAIDICFISKIPVDALKKTLESRGITIIEGPIQRTGAVGPILSIYFRDPDNNLIEISNY</sequence>
<dbReference type="PANTHER" id="PTHR21366:SF14">
    <property type="entry name" value="GLYOXALASE DOMAIN-CONTAINING PROTEIN 5"/>
    <property type="match status" value="1"/>
</dbReference>
<dbReference type="Proteomes" id="UP000198607">
    <property type="component" value="Unassembled WGS sequence"/>
</dbReference>
<feature type="signal peptide" evidence="1">
    <location>
        <begin position="1"/>
        <end position="23"/>
    </location>
</feature>